<reference evidence="1 2" key="1">
    <citation type="submission" date="2024-10" db="EMBL/GenBank/DDBJ databases">
        <title>Updated reference genomes for cyclostephanoid diatoms.</title>
        <authorList>
            <person name="Roberts W.R."/>
            <person name="Alverson A.J."/>
        </authorList>
    </citation>
    <scope>NUCLEOTIDE SEQUENCE [LARGE SCALE GENOMIC DNA]</scope>
    <source>
        <strain evidence="1 2">AJA232-27</strain>
    </source>
</reference>
<evidence type="ECO:0000313" key="2">
    <source>
        <dbReference type="Proteomes" id="UP001530293"/>
    </source>
</evidence>
<accession>A0ABD3N9V8</accession>
<comment type="caution">
    <text evidence="1">The sequence shown here is derived from an EMBL/GenBank/DDBJ whole genome shotgun (WGS) entry which is preliminary data.</text>
</comment>
<name>A0ABD3N9V8_9STRA</name>
<gene>
    <name evidence="1" type="ORF">ACHAWU_003345</name>
</gene>
<proteinExistence type="predicted"/>
<sequence>MPPPPSVPSSISAFVLPHNDRLVLPPTELFAGLDDNVGATANRASSSSAANACGRNDLRQALLLSLFVHPPLTWGPLEEVHSPLASTAPDPAEGGIIGILGGSSPRVDTATLQSLLSPLADGTILGMDDRNIIISASCRGPPSSPSRRVDSFPEVEAVRLLCAMLNGDF</sequence>
<organism evidence="1 2">
    <name type="scientific">Discostella pseudostelligera</name>
    <dbReference type="NCBI Taxonomy" id="259834"/>
    <lineage>
        <taxon>Eukaryota</taxon>
        <taxon>Sar</taxon>
        <taxon>Stramenopiles</taxon>
        <taxon>Ochrophyta</taxon>
        <taxon>Bacillariophyta</taxon>
        <taxon>Coscinodiscophyceae</taxon>
        <taxon>Thalassiosirophycidae</taxon>
        <taxon>Stephanodiscales</taxon>
        <taxon>Stephanodiscaceae</taxon>
        <taxon>Discostella</taxon>
    </lineage>
</organism>
<protein>
    <submittedName>
        <fullName evidence="1">Uncharacterized protein</fullName>
    </submittedName>
</protein>
<dbReference type="Proteomes" id="UP001530293">
    <property type="component" value="Unassembled WGS sequence"/>
</dbReference>
<keyword evidence="2" id="KW-1185">Reference proteome</keyword>
<dbReference type="EMBL" id="JALLBG020000004">
    <property type="protein sequence ID" value="KAL3772786.1"/>
    <property type="molecule type" value="Genomic_DNA"/>
</dbReference>
<dbReference type="AlphaFoldDB" id="A0ABD3N9V8"/>
<evidence type="ECO:0000313" key="1">
    <source>
        <dbReference type="EMBL" id="KAL3772786.1"/>
    </source>
</evidence>